<dbReference type="Proteomes" id="UP000520770">
    <property type="component" value="Unassembled WGS sequence"/>
</dbReference>
<dbReference type="EMBL" id="JACIHM010000002">
    <property type="protein sequence ID" value="MBB4446134.1"/>
    <property type="molecule type" value="Genomic_DNA"/>
</dbReference>
<dbReference type="EMBL" id="JACIGW010000002">
    <property type="protein sequence ID" value="MBB4348208.1"/>
    <property type="molecule type" value="Genomic_DNA"/>
</dbReference>
<dbReference type="Proteomes" id="UP000524535">
    <property type="component" value="Unassembled WGS sequence"/>
</dbReference>
<sequence length="48" mass="5150">MSSLSCLASAKSTFPRAAGVYRSLGWGNAQDIGSADIRLTKHRNRRAA</sequence>
<evidence type="ECO:0000313" key="1">
    <source>
        <dbReference type="EMBL" id="MBB4348208.1"/>
    </source>
</evidence>
<reference evidence="4 5" key="1">
    <citation type="submission" date="2020-08" db="EMBL/GenBank/DDBJ databases">
        <title>Genomic Encyclopedia of Type Strains, Phase IV (KMG-V): Genome sequencing to study the core and pangenomes of soil and plant-associated prokaryotes.</title>
        <authorList>
            <person name="Whitman W."/>
        </authorList>
    </citation>
    <scope>NUCLEOTIDE SEQUENCE [LARGE SCALE GENOMIC DNA]</scope>
    <source>
        <strain evidence="2 5">SEMIA 444</strain>
        <strain evidence="1 4">SEMIA 448</strain>
        <strain evidence="3 6">SEMIA 452</strain>
    </source>
</reference>
<organism evidence="3 6">
    <name type="scientific">Aliirhizobium cellulosilyticum</name>
    <dbReference type="NCBI Taxonomy" id="393664"/>
    <lineage>
        <taxon>Bacteria</taxon>
        <taxon>Pseudomonadati</taxon>
        <taxon>Pseudomonadota</taxon>
        <taxon>Alphaproteobacteria</taxon>
        <taxon>Hyphomicrobiales</taxon>
        <taxon>Rhizobiaceae</taxon>
        <taxon>Aliirhizobium</taxon>
    </lineage>
</organism>
<dbReference type="EMBL" id="JACIGY010000002">
    <property type="protein sequence ID" value="MBB4411445.1"/>
    <property type="molecule type" value="Genomic_DNA"/>
</dbReference>
<evidence type="ECO:0000313" key="5">
    <source>
        <dbReference type="Proteomes" id="UP000524535"/>
    </source>
</evidence>
<gene>
    <name evidence="2" type="ORF">GGE31_001950</name>
    <name evidence="1" type="ORF">GGE33_001950</name>
    <name evidence="3" type="ORF">GGE35_001950</name>
</gene>
<proteinExistence type="predicted"/>
<comment type="caution">
    <text evidence="3">The sequence shown here is derived from an EMBL/GenBank/DDBJ whole genome shotgun (WGS) entry which is preliminary data.</text>
</comment>
<accession>A0A7W6UZ04</accession>
<protein>
    <submittedName>
        <fullName evidence="3">Uncharacterized protein</fullName>
    </submittedName>
</protein>
<keyword evidence="5" id="KW-1185">Reference proteome</keyword>
<evidence type="ECO:0000313" key="3">
    <source>
        <dbReference type="EMBL" id="MBB4446134.1"/>
    </source>
</evidence>
<evidence type="ECO:0000313" key="6">
    <source>
        <dbReference type="Proteomes" id="UP000576087"/>
    </source>
</evidence>
<evidence type="ECO:0000313" key="2">
    <source>
        <dbReference type="EMBL" id="MBB4411445.1"/>
    </source>
</evidence>
<dbReference type="AlphaFoldDB" id="A0A7W6UZ04"/>
<dbReference type="Proteomes" id="UP000576087">
    <property type="component" value="Unassembled WGS sequence"/>
</dbReference>
<dbReference type="RefSeq" id="WP_183822677.1">
    <property type="nucleotide sequence ID" value="NZ_JACIGW010000002.1"/>
</dbReference>
<evidence type="ECO:0000313" key="4">
    <source>
        <dbReference type="Proteomes" id="UP000520770"/>
    </source>
</evidence>
<name>A0A7W6UZ04_9HYPH</name>